<comment type="caution">
    <text evidence="2">The sequence shown here is derived from an EMBL/GenBank/DDBJ whole genome shotgun (WGS) entry which is preliminary data.</text>
</comment>
<evidence type="ECO:0000313" key="3">
    <source>
        <dbReference type="Proteomes" id="UP000017081"/>
    </source>
</evidence>
<dbReference type="Pfam" id="PF03729">
    <property type="entry name" value="DUF308"/>
    <property type="match status" value="2"/>
</dbReference>
<feature type="transmembrane region" description="Helical" evidence="1">
    <location>
        <begin position="152"/>
        <end position="175"/>
    </location>
</feature>
<dbReference type="HOGENOM" id="CLU_1500943_0_0_0"/>
<accession>U7VAX8</accession>
<name>U7VAX8_9FUSO</name>
<dbReference type="EMBL" id="AXZF01000042">
    <property type="protein sequence ID" value="ERT68877.1"/>
    <property type="molecule type" value="Genomic_DNA"/>
</dbReference>
<keyword evidence="3" id="KW-1185">Reference proteome</keyword>
<dbReference type="InterPro" id="IPR052712">
    <property type="entry name" value="Acid_resist_chaperone_HdeD"/>
</dbReference>
<protein>
    <recommendedName>
        <fullName evidence="4">Acid-resistance membrane protein</fullName>
    </recommendedName>
</protein>
<feature type="transmembrane region" description="Helical" evidence="1">
    <location>
        <begin position="65"/>
        <end position="87"/>
    </location>
</feature>
<evidence type="ECO:0000256" key="1">
    <source>
        <dbReference type="SAM" id="Phobius"/>
    </source>
</evidence>
<dbReference type="GO" id="GO:0005886">
    <property type="term" value="C:plasma membrane"/>
    <property type="evidence" value="ECO:0007669"/>
    <property type="project" value="TreeGrafter"/>
</dbReference>
<keyword evidence="1" id="KW-1133">Transmembrane helix</keyword>
<evidence type="ECO:0000313" key="2">
    <source>
        <dbReference type="EMBL" id="ERT68877.1"/>
    </source>
</evidence>
<sequence>MQEFNKKVFTYLLVTGILFSLVGIFGIFSPTIFSVYLVDILAAFFLVSGVKNFTKGFQFRKVPNFHWGLYIFIGVLEVVISLSLFSTPFASQIYMIIYAGIFMIFKGIFIVLNILFNRKIFPSLVDFSLGSGIIDLLFGVLLVALPFFSQQFIFLCIAWYILFSGANLILSAFYFKRSQ</sequence>
<keyword evidence="1" id="KW-0812">Transmembrane</keyword>
<dbReference type="PANTHER" id="PTHR34989:SF1">
    <property type="entry name" value="PROTEIN HDED"/>
    <property type="match status" value="1"/>
</dbReference>
<dbReference type="eggNOG" id="COG3247">
    <property type="taxonomic scope" value="Bacteria"/>
</dbReference>
<feature type="transmembrane region" description="Helical" evidence="1">
    <location>
        <begin position="127"/>
        <end position="146"/>
    </location>
</feature>
<dbReference type="RefSeq" id="WP_023050740.1">
    <property type="nucleotide sequence ID" value="NZ_CP173065.2"/>
</dbReference>
<organism evidence="2 3">
    <name type="scientific">Cetobacterium somerae ATCC BAA-474</name>
    <dbReference type="NCBI Taxonomy" id="1319815"/>
    <lineage>
        <taxon>Bacteria</taxon>
        <taxon>Fusobacteriati</taxon>
        <taxon>Fusobacteriota</taxon>
        <taxon>Fusobacteriia</taxon>
        <taxon>Fusobacteriales</taxon>
        <taxon>Fusobacteriaceae</taxon>
        <taxon>Cetobacterium</taxon>
    </lineage>
</organism>
<proteinExistence type="predicted"/>
<dbReference type="STRING" id="1319815.HMPREF0202_01201"/>
<feature type="transmembrane region" description="Helical" evidence="1">
    <location>
        <begin position="9"/>
        <end position="28"/>
    </location>
</feature>
<dbReference type="InterPro" id="IPR005325">
    <property type="entry name" value="DUF308_memb"/>
</dbReference>
<dbReference type="PANTHER" id="PTHR34989">
    <property type="entry name" value="PROTEIN HDED"/>
    <property type="match status" value="1"/>
</dbReference>
<reference evidence="2 3" key="1">
    <citation type="submission" date="2013-08" db="EMBL/GenBank/DDBJ databases">
        <authorList>
            <person name="Weinstock G."/>
            <person name="Sodergren E."/>
            <person name="Wylie T."/>
            <person name="Fulton L."/>
            <person name="Fulton R."/>
            <person name="Fronick C."/>
            <person name="O'Laughlin M."/>
            <person name="Godfrey J."/>
            <person name="Miner T."/>
            <person name="Herter B."/>
            <person name="Appelbaum E."/>
            <person name="Cordes M."/>
            <person name="Lek S."/>
            <person name="Wollam A."/>
            <person name="Pepin K.H."/>
            <person name="Palsikar V.B."/>
            <person name="Mitreva M."/>
            <person name="Wilson R.K."/>
        </authorList>
    </citation>
    <scope>NUCLEOTIDE SEQUENCE [LARGE SCALE GENOMIC DNA]</scope>
    <source>
        <strain evidence="2 3">ATCC BAA-474</strain>
    </source>
</reference>
<keyword evidence="1" id="KW-0472">Membrane</keyword>
<gene>
    <name evidence="2" type="ORF">HMPREF0202_01201</name>
</gene>
<dbReference type="Proteomes" id="UP000017081">
    <property type="component" value="Unassembled WGS sequence"/>
</dbReference>
<dbReference type="AlphaFoldDB" id="U7VAX8"/>
<evidence type="ECO:0008006" key="4">
    <source>
        <dbReference type="Google" id="ProtNLM"/>
    </source>
</evidence>
<feature type="transmembrane region" description="Helical" evidence="1">
    <location>
        <begin position="93"/>
        <end position="115"/>
    </location>
</feature>
<feature type="transmembrane region" description="Helical" evidence="1">
    <location>
        <begin position="34"/>
        <end position="53"/>
    </location>
</feature>